<gene>
    <name evidence="2" type="ORF">TCE0_060r19265</name>
</gene>
<dbReference type="GO" id="GO:0009116">
    <property type="term" value="P:nucleoside metabolic process"/>
    <property type="evidence" value="ECO:0007669"/>
    <property type="project" value="InterPro"/>
</dbReference>
<feature type="domain" description="Nucleoside phosphorylase" evidence="1">
    <location>
        <begin position="90"/>
        <end position="366"/>
    </location>
</feature>
<dbReference type="PANTHER" id="PTHR46082:SF11">
    <property type="entry name" value="AAA+ ATPASE DOMAIN-CONTAINING PROTEIN-RELATED"/>
    <property type="match status" value="1"/>
</dbReference>
<dbReference type="Proteomes" id="UP000053095">
    <property type="component" value="Unassembled WGS sequence"/>
</dbReference>
<sequence>MIRAQLRVTANKSGLSRARQPYARPSAHVFRLRASAQASTRFASSQLLSTQLSAAGRAITRPKSQVQIYDPNPIIRRYVNEKLCADSYTVGWICALKPELDAALNALDQIHGWVFGHESDHNLYVLGRIGEHCVAITCLAMGKYGNNAAAMVATRMMSTFSNIKIGLNVGIGGGLPSEKDDIRLGDVVVGKPNMQHGGIIQYDMGKLITHGFQTTGFLPLPPERLLAALNMMPSHGAVLPSPLSVQYPGEKYDRLFKSDYEHMNGSTCERCDEQNLVKRGPGRRKYGPRVFYGTVASGNAVIKDPTTRDNLVRKHAALCFEMEAAGLVNSNFPCLAIRGISDYADSHKNDIWQNYAAAAAAQFAKDFLRIVPVNI</sequence>
<dbReference type="CDD" id="cd09008">
    <property type="entry name" value="MTAN"/>
    <property type="match status" value="1"/>
</dbReference>
<dbReference type="GO" id="GO:0003824">
    <property type="term" value="F:catalytic activity"/>
    <property type="evidence" value="ECO:0007669"/>
    <property type="project" value="InterPro"/>
</dbReference>
<dbReference type="InterPro" id="IPR053137">
    <property type="entry name" value="NLR-like"/>
</dbReference>
<dbReference type="SUPFAM" id="SSF53167">
    <property type="entry name" value="Purine and uridine phosphorylases"/>
    <property type="match status" value="1"/>
</dbReference>
<dbReference type="Gene3D" id="3.40.50.1580">
    <property type="entry name" value="Nucleoside phosphorylase domain"/>
    <property type="match status" value="1"/>
</dbReference>
<name>A0A6V8HPV9_TALPI</name>
<dbReference type="InterPro" id="IPR035994">
    <property type="entry name" value="Nucleoside_phosphorylase_sf"/>
</dbReference>
<reference evidence="3" key="1">
    <citation type="journal article" date="2015" name="Genome Announc.">
        <title>Draft genome sequence of Talaromyces cellulolyticus strain Y-94, a source of lignocellulosic biomass-degrading enzymes.</title>
        <authorList>
            <person name="Fujii T."/>
            <person name="Koike H."/>
            <person name="Sawayama S."/>
            <person name="Yano S."/>
            <person name="Inoue H."/>
        </authorList>
    </citation>
    <scope>NUCLEOTIDE SEQUENCE [LARGE SCALE GENOMIC DNA]</scope>
    <source>
        <strain evidence="3">Y-94</strain>
    </source>
</reference>
<keyword evidence="3" id="KW-1185">Reference proteome</keyword>
<dbReference type="AlphaFoldDB" id="A0A6V8HPV9"/>
<comment type="caution">
    <text evidence="2">The sequence shown here is derived from an EMBL/GenBank/DDBJ whole genome shotgun (WGS) entry which is preliminary data.</text>
</comment>
<accession>A0A6V8HPV9</accession>
<dbReference type="InterPro" id="IPR000845">
    <property type="entry name" value="Nucleoside_phosphorylase_d"/>
</dbReference>
<evidence type="ECO:0000259" key="1">
    <source>
        <dbReference type="Pfam" id="PF01048"/>
    </source>
</evidence>
<protein>
    <recommendedName>
        <fullName evidence="1">Nucleoside phosphorylase domain-containing protein</fullName>
    </recommendedName>
</protein>
<dbReference type="PANTHER" id="PTHR46082">
    <property type="entry name" value="ATP/GTP-BINDING PROTEIN-RELATED"/>
    <property type="match status" value="1"/>
</dbReference>
<dbReference type="EMBL" id="DF933856">
    <property type="protein sequence ID" value="GAM43998.1"/>
    <property type="molecule type" value="Genomic_DNA"/>
</dbReference>
<proteinExistence type="predicted"/>
<dbReference type="Pfam" id="PF01048">
    <property type="entry name" value="PNP_UDP_1"/>
    <property type="match status" value="1"/>
</dbReference>
<evidence type="ECO:0000313" key="3">
    <source>
        <dbReference type="Proteomes" id="UP000053095"/>
    </source>
</evidence>
<evidence type="ECO:0000313" key="2">
    <source>
        <dbReference type="EMBL" id="GAM43998.1"/>
    </source>
</evidence>
<organism evidence="2 3">
    <name type="scientific">Talaromyces pinophilus</name>
    <name type="common">Penicillium pinophilum</name>
    <dbReference type="NCBI Taxonomy" id="128442"/>
    <lineage>
        <taxon>Eukaryota</taxon>
        <taxon>Fungi</taxon>
        <taxon>Dikarya</taxon>
        <taxon>Ascomycota</taxon>
        <taxon>Pezizomycotina</taxon>
        <taxon>Eurotiomycetes</taxon>
        <taxon>Eurotiomycetidae</taxon>
        <taxon>Eurotiales</taxon>
        <taxon>Trichocomaceae</taxon>
        <taxon>Talaromyces</taxon>
        <taxon>Talaromyces sect. Talaromyces</taxon>
    </lineage>
</organism>